<dbReference type="PATRIC" id="fig|76936.10.peg.1208"/>
<accession>A0A0S4PW43</accession>
<dbReference type="AlphaFoldDB" id="A0A0S4PW43"/>
<organism evidence="1 2">
    <name type="scientific">Helicobacter typhlonius</name>
    <dbReference type="NCBI Taxonomy" id="76936"/>
    <lineage>
        <taxon>Bacteria</taxon>
        <taxon>Pseudomonadati</taxon>
        <taxon>Campylobacterota</taxon>
        <taxon>Epsilonproteobacteria</taxon>
        <taxon>Campylobacterales</taxon>
        <taxon>Helicobacteraceae</taxon>
        <taxon>Helicobacter</taxon>
    </lineage>
</organism>
<dbReference type="Proteomes" id="UP000064525">
    <property type="component" value="Chromosome I"/>
</dbReference>
<name>A0A0S4PW43_9HELI</name>
<gene>
    <name evidence="1" type="ORF">BN2458_PEG1237</name>
</gene>
<proteinExistence type="predicted"/>
<evidence type="ECO:0000313" key="1">
    <source>
        <dbReference type="EMBL" id="CUU40122.1"/>
    </source>
</evidence>
<protein>
    <submittedName>
        <fullName evidence="1">Uncharacterized protein</fullName>
    </submittedName>
</protein>
<dbReference type="KEGG" id="hty:BN2458_PEG1237"/>
<dbReference type="EMBL" id="LN907858">
    <property type="protein sequence ID" value="CUU40122.1"/>
    <property type="molecule type" value="Genomic_DNA"/>
</dbReference>
<reference evidence="2" key="1">
    <citation type="submission" date="2015-11" db="EMBL/GenBank/DDBJ databases">
        <authorList>
            <person name="Anvar S.Y."/>
        </authorList>
    </citation>
    <scope>NUCLEOTIDE SEQUENCE [LARGE SCALE GENOMIC DNA]</scope>
</reference>
<evidence type="ECO:0000313" key="2">
    <source>
        <dbReference type="Proteomes" id="UP000064525"/>
    </source>
</evidence>
<sequence>MINIKIIRQNNNKPQETISIILLSPINKMQTMLKRAQIDIIEVDL</sequence>